<dbReference type="EMBL" id="SBKQ01000016">
    <property type="protein sequence ID" value="RXR28873.1"/>
    <property type="molecule type" value="Genomic_DNA"/>
</dbReference>
<comment type="caution">
    <text evidence="1">The sequence shown here is derived from an EMBL/GenBank/DDBJ whole genome shotgun (WGS) entry which is preliminary data.</text>
</comment>
<name>A0A4Q1KGP4_9FLAO</name>
<evidence type="ECO:0008006" key="3">
    <source>
        <dbReference type="Google" id="ProtNLM"/>
    </source>
</evidence>
<gene>
    <name evidence="1" type="ORF">EQG68_13650</name>
</gene>
<dbReference type="InterPro" id="IPR008551">
    <property type="entry name" value="TANGO2"/>
</dbReference>
<dbReference type="PANTHER" id="PTHR17985:SF8">
    <property type="entry name" value="TRANSPORT AND GOLGI ORGANIZATION PROTEIN 2 HOMOLOG"/>
    <property type="match status" value="1"/>
</dbReference>
<dbReference type="RefSeq" id="WP_129465441.1">
    <property type="nucleotide sequence ID" value="NZ_SBKQ01000016.1"/>
</dbReference>
<protein>
    <recommendedName>
        <fullName evidence="3">NRDE family protein</fullName>
    </recommendedName>
</protein>
<accession>A0A4Q1KGP4</accession>
<sequence>MCTVSFYQDHEKVIITSNRDEKIHRPLAEMPQFENLNGKKIAFPKDPQAGGTWFAVDEYGAAFVLLNGAATPHTPSPPYRKSRGLILLDLASATDFEEAWYQIDLNQIEPFTVIVFQKNKLLENRWNGREKTCVNLDPFSPTIWSSSTLYAPEIIQQRKEWFHDFLNQNQYNLEAKKLIDFHTTTQRNDTENGLIIKRNNLTQTKNVTQFVYHSTEFTLLHLDLINGKREALTHSML</sequence>
<evidence type="ECO:0000313" key="1">
    <source>
        <dbReference type="EMBL" id="RXR28873.1"/>
    </source>
</evidence>
<dbReference type="AlphaFoldDB" id="A0A4Q1KGP4"/>
<proteinExistence type="predicted"/>
<reference evidence="2" key="1">
    <citation type="submission" date="2019-01" db="EMBL/GenBank/DDBJ databases">
        <title>Cytophagaceae bacterium strain CAR-16.</title>
        <authorList>
            <person name="Chen W.-M."/>
        </authorList>
    </citation>
    <scope>NUCLEOTIDE SEQUENCE [LARGE SCALE GENOMIC DNA]</scope>
    <source>
        <strain evidence="2">ICH-30</strain>
    </source>
</reference>
<dbReference type="Proteomes" id="UP000289734">
    <property type="component" value="Unassembled WGS sequence"/>
</dbReference>
<organism evidence="1 2">
    <name type="scientific">Flavobacterium piscinae</name>
    <dbReference type="NCBI Taxonomy" id="2506424"/>
    <lineage>
        <taxon>Bacteria</taxon>
        <taxon>Pseudomonadati</taxon>
        <taxon>Bacteroidota</taxon>
        <taxon>Flavobacteriia</taxon>
        <taxon>Flavobacteriales</taxon>
        <taxon>Flavobacteriaceae</taxon>
        <taxon>Flavobacterium</taxon>
    </lineage>
</organism>
<dbReference type="OrthoDB" id="4380123at2"/>
<dbReference type="Pfam" id="PF05742">
    <property type="entry name" value="TANGO2"/>
    <property type="match status" value="1"/>
</dbReference>
<dbReference type="PANTHER" id="PTHR17985">
    <property type="entry name" value="SER/THR-RICH PROTEIN T10 IN DGCR REGION"/>
    <property type="match status" value="1"/>
</dbReference>
<evidence type="ECO:0000313" key="2">
    <source>
        <dbReference type="Proteomes" id="UP000289734"/>
    </source>
</evidence>
<keyword evidence="2" id="KW-1185">Reference proteome</keyword>